<dbReference type="EMBL" id="CANL01000078">
    <property type="protein sequence ID" value="CCM65725.1"/>
    <property type="molecule type" value="Genomic_DNA"/>
</dbReference>
<protein>
    <submittedName>
        <fullName evidence="1">Uncharacterized protein</fullName>
    </submittedName>
</protein>
<comment type="caution">
    <text evidence="1">The sequence shown here is derived from an EMBL/GenBank/DDBJ whole genome shotgun (WGS) entry which is preliminary data.</text>
</comment>
<dbReference type="Proteomes" id="UP000018291">
    <property type="component" value="Unassembled WGS sequence"/>
</dbReference>
<evidence type="ECO:0000313" key="1">
    <source>
        <dbReference type="EMBL" id="CCM65725.1"/>
    </source>
</evidence>
<organism evidence="1 2">
    <name type="scientific">Candidatus Neomicrothrix parvicella RN1</name>
    <dbReference type="NCBI Taxonomy" id="1229780"/>
    <lineage>
        <taxon>Bacteria</taxon>
        <taxon>Bacillati</taxon>
        <taxon>Actinomycetota</taxon>
        <taxon>Acidimicrobiia</taxon>
        <taxon>Acidimicrobiales</taxon>
        <taxon>Microthrixaceae</taxon>
        <taxon>Candidatus Neomicrothrix</taxon>
    </lineage>
</organism>
<proteinExistence type="predicted"/>
<reference evidence="1 2" key="1">
    <citation type="journal article" date="2013" name="ISME J.">
        <title>Metabolic model for the filamentous 'Candidatus Microthrix parvicella' based on genomic and metagenomic analyses.</title>
        <authorList>
            <person name="Jon McIlroy S."/>
            <person name="Kristiansen R."/>
            <person name="Albertsen M."/>
            <person name="Michael Karst S."/>
            <person name="Rossetti S."/>
            <person name="Lund Nielsen J."/>
            <person name="Tandoi V."/>
            <person name="James Seviour R."/>
            <person name="Nielsen P.H."/>
        </authorList>
    </citation>
    <scope>NUCLEOTIDE SEQUENCE [LARGE SCALE GENOMIC DNA]</scope>
    <source>
        <strain evidence="1 2">RN1</strain>
    </source>
</reference>
<evidence type="ECO:0000313" key="2">
    <source>
        <dbReference type="Proteomes" id="UP000018291"/>
    </source>
</evidence>
<dbReference type="AlphaFoldDB" id="R4Z4U7"/>
<accession>R4Z4U7</accession>
<gene>
    <name evidence="1" type="ORF">BN381_80255</name>
</gene>
<name>R4Z4U7_9ACTN</name>
<dbReference type="HOGENOM" id="CLU_1851481_0_0_11"/>
<keyword evidence="2" id="KW-1185">Reference proteome</keyword>
<sequence>MFEEVPAPLPSWPYTPFPQHVTVPLVSRAHVWYEPAESWLMPVSGGGPVAPAGVPGTRPVRMPSKRARVARTLVAIDLDLDLRCGELGCAFRPFSLEVVMAVASCSVGRMGLVLGGGGAAGVGFQENRHLGACDLGVG</sequence>